<dbReference type="GeneID" id="36283958"/>
<reference evidence="2" key="1">
    <citation type="submission" date="2016-03" db="EMBL/GenBank/DDBJ databases">
        <title>Updated assembly of Pseudogymnoascus destructans, the fungus causing white-nose syndrome of bats.</title>
        <authorList>
            <person name="Palmer J.M."/>
            <person name="Drees K.P."/>
            <person name="Foster J.T."/>
            <person name="Lindner D.L."/>
        </authorList>
    </citation>
    <scope>NUCLEOTIDE SEQUENCE [LARGE SCALE GENOMIC DNA]</scope>
    <source>
        <strain evidence="2">20631-21</strain>
    </source>
</reference>
<dbReference type="RefSeq" id="XP_024327737.1">
    <property type="nucleotide sequence ID" value="XM_024464552.1"/>
</dbReference>
<protein>
    <submittedName>
        <fullName evidence="2">Uncharacterized protein</fullName>
    </submittedName>
</protein>
<dbReference type="AlphaFoldDB" id="A0A177AKB0"/>
<accession>A0A177AKB0</accession>
<gene>
    <name evidence="2" type="ORF">VC83_00865</name>
</gene>
<feature type="compositionally biased region" description="Polar residues" evidence="1">
    <location>
        <begin position="47"/>
        <end position="58"/>
    </location>
</feature>
<dbReference type="EMBL" id="KV441387">
    <property type="protein sequence ID" value="OAF62465.1"/>
    <property type="molecule type" value="Genomic_DNA"/>
</dbReference>
<evidence type="ECO:0000256" key="1">
    <source>
        <dbReference type="SAM" id="MobiDB-lite"/>
    </source>
</evidence>
<evidence type="ECO:0000313" key="2">
    <source>
        <dbReference type="EMBL" id="OAF62465.1"/>
    </source>
</evidence>
<dbReference type="Proteomes" id="UP000077154">
    <property type="component" value="Unassembled WGS sequence"/>
</dbReference>
<feature type="region of interest" description="Disordered" evidence="1">
    <location>
        <begin position="1"/>
        <end position="76"/>
    </location>
</feature>
<sequence length="125" mass="14112">MPRRNAQRQSLAPVGRDDEEERTMKRRQAASRTTNTASDGIRWFLGRQQQTRRASNADYSDYPESMHTRTPTPHVHLHGAKRPFFAARRDHGGEETAARLARRRVALSQLIGVIAIAGKNTVVPL</sequence>
<name>A0A177AKB0_9PEZI</name>
<proteinExistence type="predicted"/>
<organism evidence="2">
    <name type="scientific">Pseudogymnoascus destructans</name>
    <dbReference type="NCBI Taxonomy" id="655981"/>
    <lineage>
        <taxon>Eukaryota</taxon>
        <taxon>Fungi</taxon>
        <taxon>Dikarya</taxon>
        <taxon>Ascomycota</taxon>
        <taxon>Pezizomycotina</taxon>
        <taxon>Leotiomycetes</taxon>
        <taxon>Thelebolales</taxon>
        <taxon>Thelebolaceae</taxon>
        <taxon>Pseudogymnoascus</taxon>
    </lineage>
</organism>